<reference evidence="2 3" key="1">
    <citation type="submission" date="2019-03" db="EMBL/GenBank/DDBJ databases">
        <authorList>
            <consortium name="Pathogen Informatics"/>
        </authorList>
    </citation>
    <scope>NUCLEOTIDE SEQUENCE [LARGE SCALE GENOMIC DNA]</scope>
    <source>
        <strain evidence="2 3">NCTC9001</strain>
    </source>
</reference>
<dbReference type="EC" id="5.1.3.22" evidence="2"/>
<organism evidence="2 3">
    <name type="scientific">Escherichia coli</name>
    <dbReference type="NCBI Taxonomy" id="562"/>
    <lineage>
        <taxon>Bacteria</taxon>
        <taxon>Pseudomonadati</taxon>
        <taxon>Pseudomonadota</taxon>
        <taxon>Gammaproteobacteria</taxon>
        <taxon>Enterobacterales</taxon>
        <taxon>Enterobacteriaceae</taxon>
        <taxon>Escherichia</taxon>
    </lineage>
</organism>
<dbReference type="InterPro" id="IPR013022">
    <property type="entry name" value="Xyl_isomerase-like_TIM-brl"/>
</dbReference>
<accession>A0A484Y4J8</accession>
<keyword evidence="2" id="KW-0413">Isomerase</keyword>
<dbReference type="Gene3D" id="3.20.20.150">
    <property type="entry name" value="Divalent-metal-dependent TIM barrel enzymes"/>
    <property type="match status" value="1"/>
</dbReference>
<dbReference type="Proteomes" id="UP000372890">
    <property type="component" value="Unassembled WGS sequence"/>
</dbReference>
<dbReference type="InterPro" id="IPR036237">
    <property type="entry name" value="Xyl_isomerase-like_sf"/>
</dbReference>
<name>A0A484Y4J8_ECOLX</name>
<evidence type="ECO:0000313" key="2">
    <source>
        <dbReference type="EMBL" id="VFS30606.1"/>
    </source>
</evidence>
<evidence type="ECO:0000313" key="3">
    <source>
        <dbReference type="Proteomes" id="UP000372890"/>
    </source>
</evidence>
<dbReference type="SUPFAM" id="SSF51658">
    <property type="entry name" value="Xylose isomerase-like"/>
    <property type="match status" value="1"/>
</dbReference>
<dbReference type="EMBL" id="CAADIS010000005">
    <property type="protein sequence ID" value="VFS30606.1"/>
    <property type="molecule type" value="Genomic_DNA"/>
</dbReference>
<proteinExistence type="predicted"/>
<sequence length="97" mass="10739">MLAVEIMDTAFMNSISKWKKWDEMLASPWFTVYPDVGNLSAWGNDVPAELKLGIDRIAAIHLKDTQPVTEHSPDSSAMCRLAKAVSILLASSKRCMS</sequence>
<dbReference type="GO" id="GO:0034015">
    <property type="term" value="F:L-ribulose-5-phosphate 3-epimerase activity"/>
    <property type="evidence" value="ECO:0007669"/>
    <property type="project" value="UniProtKB-EC"/>
</dbReference>
<dbReference type="AlphaFoldDB" id="A0A484Y4J8"/>
<protein>
    <submittedName>
        <fullName evidence="2">L-xylulose 5-phosphate 3-epimerase</fullName>
        <ecNumber evidence="2">5.1.3.22</ecNumber>
    </submittedName>
</protein>
<dbReference type="Pfam" id="PF01261">
    <property type="entry name" value="AP_endonuc_2"/>
    <property type="match status" value="1"/>
</dbReference>
<evidence type="ECO:0000259" key="1">
    <source>
        <dbReference type="Pfam" id="PF01261"/>
    </source>
</evidence>
<feature type="domain" description="Xylose isomerase-like TIM barrel" evidence="1">
    <location>
        <begin position="2"/>
        <end position="71"/>
    </location>
</feature>
<gene>
    <name evidence="2" type="primary">sgbU_1</name>
    <name evidence="2" type="ORF">NCTC9001_03851</name>
</gene>